<protein>
    <submittedName>
        <fullName evidence="1">Uncharacterized protein</fullName>
    </submittedName>
</protein>
<reference evidence="1" key="1">
    <citation type="submission" date="2023-03" db="EMBL/GenBank/DDBJ databases">
        <title>Massive genome expansion in bonnet fungi (Mycena s.s.) driven by repeated elements and novel gene families across ecological guilds.</title>
        <authorList>
            <consortium name="Lawrence Berkeley National Laboratory"/>
            <person name="Harder C.B."/>
            <person name="Miyauchi S."/>
            <person name="Viragh M."/>
            <person name="Kuo A."/>
            <person name="Thoen E."/>
            <person name="Andreopoulos B."/>
            <person name="Lu D."/>
            <person name="Skrede I."/>
            <person name="Drula E."/>
            <person name="Henrissat B."/>
            <person name="Morin E."/>
            <person name="Kohler A."/>
            <person name="Barry K."/>
            <person name="LaButti K."/>
            <person name="Morin E."/>
            <person name="Salamov A."/>
            <person name="Lipzen A."/>
            <person name="Mereny Z."/>
            <person name="Hegedus B."/>
            <person name="Baldrian P."/>
            <person name="Stursova M."/>
            <person name="Weitz H."/>
            <person name="Taylor A."/>
            <person name="Grigoriev I.V."/>
            <person name="Nagy L.G."/>
            <person name="Martin F."/>
            <person name="Kauserud H."/>
        </authorList>
    </citation>
    <scope>NUCLEOTIDE SEQUENCE</scope>
    <source>
        <strain evidence="1">CBHHK067</strain>
    </source>
</reference>
<sequence length="251" mass="28786">MYRSVPYGRSPCLLWPPRQAAKAAPNIFVATNYQNREWWVTRKVRAELEDDEGCSPCPSRRFDGFRRRVADPFRQGLEETFNGTVTKRISAPTAVEITAVDRHLTGDGSEYVEHLNLRIFRPFWCGGGHSTSLGIWMLAVPFDGIFRLVEKLELNFNVQVDLKERPVVDIFKASPGNELVIRCVHISLRVSPRDYRVVDVDGSSEHHRGHQGISLRLYADQRGRAEQSEDRQPGKNLGVEHVRFYRELLLV</sequence>
<name>A0AAD7CT23_MYCRO</name>
<keyword evidence="2" id="KW-1185">Reference proteome</keyword>
<evidence type="ECO:0000313" key="2">
    <source>
        <dbReference type="Proteomes" id="UP001221757"/>
    </source>
</evidence>
<comment type="caution">
    <text evidence="1">The sequence shown here is derived from an EMBL/GenBank/DDBJ whole genome shotgun (WGS) entry which is preliminary data.</text>
</comment>
<dbReference type="EMBL" id="JARKIE010000249">
    <property type="protein sequence ID" value="KAJ7661673.1"/>
    <property type="molecule type" value="Genomic_DNA"/>
</dbReference>
<evidence type="ECO:0000313" key="1">
    <source>
        <dbReference type="EMBL" id="KAJ7661673.1"/>
    </source>
</evidence>
<organism evidence="1 2">
    <name type="scientific">Mycena rosella</name>
    <name type="common">Pink bonnet</name>
    <name type="synonym">Agaricus rosellus</name>
    <dbReference type="NCBI Taxonomy" id="1033263"/>
    <lineage>
        <taxon>Eukaryota</taxon>
        <taxon>Fungi</taxon>
        <taxon>Dikarya</taxon>
        <taxon>Basidiomycota</taxon>
        <taxon>Agaricomycotina</taxon>
        <taxon>Agaricomycetes</taxon>
        <taxon>Agaricomycetidae</taxon>
        <taxon>Agaricales</taxon>
        <taxon>Marasmiineae</taxon>
        <taxon>Mycenaceae</taxon>
        <taxon>Mycena</taxon>
    </lineage>
</organism>
<proteinExistence type="predicted"/>
<accession>A0AAD7CT23</accession>
<dbReference type="Proteomes" id="UP001221757">
    <property type="component" value="Unassembled WGS sequence"/>
</dbReference>
<gene>
    <name evidence="1" type="ORF">B0H17DRAFT_1185187</name>
</gene>
<dbReference type="AlphaFoldDB" id="A0AAD7CT23"/>